<dbReference type="AlphaFoldDB" id="A0ABD5CJF7"/>
<dbReference type="Proteomes" id="UP001245184">
    <property type="component" value="Unassembled WGS sequence"/>
</dbReference>
<reference evidence="2 3" key="1">
    <citation type="submission" date="2023-08" db="EMBL/GenBank/DDBJ databases">
        <title>Genome sequencing of plant associated microbes to promote plant fitness in Sorghum bicolor and Oryza sativa.</title>
        <authorList>
            <person name="Coleman-Derr D."/>
        </authorList>
    </citation>
    <scope>NUCLEOTIDE SEQUENCE [LARGE SCALE GENOMIC DNA]</scope>
    <source>
        <strain evidence="2 3">SLBN-33</strain>
    </source>
</reference>
<evidence type="ECO:0000256" key="1">
    <source>
        <dbReference type="SAM" id="Phobius"/>
    </source>
</evidence>
<dbReference type="RefSeq" id="WP_198143945.1">
    <property type="nucleotide sequence ID" value="NZ_JAVIZN010000002.1"/>
</dbReference>
<comment type="caution">
    <text evidence="2">The sequence shown here is derived from an EMBL/GenBank/DDBJ whole genome shotgun (WGS) entry which is preliminary data.</text>
</comment>
<name>A0ABD5CJF7_9BURK</name>
<feature type="transmembrane region" description="Helical" evidence="1">
    <location>
        <begin position="37"/>
        <end position="55"/>
    </location>
</feature>
<keyword evidence="1" id="KW-1133">Transmembrane helix</keyword>
<dbReference type="EMBL" id="JAVIZN010000002">
    <property type="protein sequence ID" value="MDR6204014.1"/>
    <property type="molecule type" value="Genomic_DNA"/>
</dbReference>
<gene>
    <name evidence="2" type="ORF">QF025_002734</name>
</gene>
<protein>
    <recommendedName>
        <fullName evidence="4">Transposase</fullName>
    </recommendedName>
</protein>
<evidence type="ECO:0000313" key="3">
    <source>
        <dbReference type="Proteomes" id="UP001245184"/>
    </source>
</evidence>
<organism evidence="2 3">
    <name type="scientific">Paraburkholderia graminis</name>
    <dbReference type="NCBI Taxonomy" id="60548"/>
    <lineage>
        <taxon>Bacteria</taxon>
        <taxon>Pseudomonadati</taxon>
        <taxon>Pseudomonadota</taxon>
        <taxon>Betaproteobacteria</taxon>
        <taxon>Burkholderiales</taxon>
        <taxon>Burkholderiaceae</taxon>
        <taxon>Paraburkholderia</taxon>
    </lineage>
</organism>
<keyword evidence="1" id="KW-0812">Transmembrane</keyword>
<keyword evidence="1" id="KW-0472">Membrane</keyword>
<evidence type="ECO:0008006" key="4">
    <source>
        <dbReference type="Google" id="ProtNLM"/>
    </source>
</evidence>
<evidence type="ECO:0000313" key="2">
    <source>
        <dbReference type="EMBL" id="MDR6204014.1"/>
    </source>
</evidence>
<sequence length="92" mass="10291">MEFANFNRLWSLIEPLLPARAPRNRQFAGRKPTPDRAVLTGIVFVYATLAELAIFNNGRKMDGGGAGRPRRIARGSGAPEGLAEIVRRRRFR</sequence>
<proteinExistence type="predicted"/>
<accession>A0ABD5CJF7</accession>